<accession>A0A9N8HC63</accession>
<gene>
    <name evidence="1" type="ORF">SEMRO_288_G108760.1</name>
</gene>
<dbReference type="Proteomes" id="UP001153069">
    <property type="component" value="Unassembled WGS sequence"/>
</dbReference>
<dbReference type="AlphaFoldDB" id="A0A9N8HC63"/>
<dbReference type="EMBL" id="CAICTM010000287">
    <property type="protein sequence ID" value="CAB9506995.1"/>
    <property type="molecule type" value="Genomic_DNA"/>
</dbReference>
<sequence>MEALAPFHGTQKTSLPEPSTLRRMASFMEDTGVVCQVMISKICALKPAIGGLSNTAFRIVYFAWSLERVGVITNGHEGSTHK</sequence>
<comment type="caution">
    <text evidence="1">The sequence shown here is derived from an EMBL/GenBank/DDBJ whole genome shotgun (WGS) entry which is preliminary data.</text>
</comment>
<evidence type="ECO:0000313" key="1">
    <source>
        <dbReference type="EMBL" id="CAB9506995.1"/>
    </source>
</evidence>
<keyword evidence="2" id="KW-1185">Reference proteome</keyword>
<organism evidence="1 2">
    <name type="scientific">Seminavis robusta</name>
    <dbReference type="NCBI Taxonomy" id="568900"/>
    <lineage>
        <taxon>Eukaryota</taxon>
        <taxon>Sar</taxon>
        <taxon>Stramenopiles</taxon>
        <taxon>Ochrophyta</taxon>
        <taxon>Bacillariophyta</taxon>
        <taxon>Bacillariophyceae</taxon>
        <taxon>Bacillariophycidae</taxon>
        <taxon>Naviculales</taxon>
        <taxon>Naviculaceae</taxon>
        <taxon>Seminavis</taxon>
    </lineage>
</organism>
<evidence type="ECO:0000313" key="2">
    <source>
        <dbReference type="Proteomes" id="UP001153069"/>
    </source>
</evidence>
<protein>
    <submittedName>
        <fullName evidence="1">Uncharacterized protein</fullName>
    </submittedName>
</protein>
<proteinExistence type="predicted"/>
<name>A0A9N8HC63_9STRA</name>
<reference evidence="1" key="1">
    <citation type="submission" date="2020-06" db="EMBL/GenBank/DDBJ databases">
        <authorList>
            <consortium name="Plant Systems Biology data submission"/>
        </authorList>
    </citation>
    <scope>NUCLEOTIDE SEQUENCE</scope>
    <source>
        <strain evidence="1">D6</strain>
    </source>
</reference>